<name>A0A7J0BFN1_9BACT</name>
<dbReference type="AlphaFoldDB" id="A0A7J0BFN1"/>
<dbReference type="InterPro" id="IPR038770">
    <property type="entry name" value="Na+/solute_symporter_sf"/>
</dbReference>
<keyword evidence="10" id="KW-1185">Reference proteome</keyword>
<keyword evidence="5 8" id="KW-0812">Transmembrane</keyword>
<dbReference type="PANTHER" id="PTHR36838">
    <property type="entry name" value="AUXIN EFFLUX CARRIER FAMILY PROTEIN"/>
    <property type="match status" value="1"/>
</dbReference>
<reference evidence="9 10" key="1">
    <citation type="submission" date="2020-05" db="EMBL/GenBank/DDBJ databases">
        <title>Draft genome sequence of Desulfovibrio sp. strain HN2T.</title>
        <authorList>
            <person name="Ueno A."/>
            <person name="Tamazawa S."/>
            <person name="Tamamura S."/>
            <person name="Murakami T."/>
            <person name="Kiyama T."/>
            <person name="Inomata H."/>
            <person name="Amano Y."/>
            <person name="Miyakawa K."/>
            <person name="Tamaki H."/>
            <person name="Naganuma T."/>
            <person name="Kaneko K."/>
        </authorList>
    </citation>
    <scope>NUCLEOTIDE SEQUENCE [LARGE SCALE GENOMIC DNA]</scope>
    <source>
        <strain evidence="9 10">HN2</strain>
    </source>
</reference>
<protein>
    <submittedName>
        <fullName evidence="9">Transporter</fullName>
    </submittedName>
</protein>
<keyword evidence="7 8" id="KW-0472">Membrane</keyword>
<keyword evidence="4" id="KW-1003">Cell membrane</keyword>
<comment type="caution">
    <text evidence="9">The sequence shown here is derived from an EMBL/GenBank/DDBJ whole genome shotgun (WGS) entry which is preliminary data.</text>
</comment>
<dbReference type="EMBL" id="BLVO01000004">
    <property type="protein sequence ID" value="GFM32002.1"/>
    <property type="molecule type" value="Genomic_DNA"/>
</dbReference>
<feature type="transmembrane region" description="Helical" evidence="8">
    <location>
        <begin position="206"/>
        <end position="225"/>
    </location>
</feature>
<dbReference type="PANTHER" id="PTHR36838:SF4">
    <property type="entry name" value="AUXIN EFFLUX CARRIER FAMILY PROTEIN"/>
    <property type="match status" value="1"/>
</dbReference>
<dbReference type="InterPro" id="IPR004776">
    <property type="entry name" value="Mem_transp_PIN-like"/>
</dbReference>
<dbReference type="GO" id="GO:0055085">
    <property type="term" value="P:transmembrane transport"/>
    <property type="evidence" value="ECO:0007669"/>
    <property type="project" value="InterPro"/>
</dbReference>
<evidence type="ECO:0000256" key="6">
    <source>
        <dbReference type="ARBA" id="ARBA00022989"/>
    </source>
</evidence>
<feature type="transmembrane region" description="Helical" evidence="8">
    <location>
        <begin position="237"/>
        <end position="267"/>
    </location>
</feature>
<evidence type="ECO:0000313" key="9">
    <source>
        <dbReference type="EMBL" id="GFM32002.1"/>
    </source>
</evidence>
<dbReference type="GO" id="GO:0005886">
    <property type="term" value="C:plasma membrane"/>
    <property type="evidence" value="ECO:0007669"/>
    <property type="project" value="UniProtKB-SubCell"/>
</dbReference>
<keyword evidence="3" id="KW-0813">Transport</keyword>
<evidence type="ECO:0000256" key="2">
    <source>
        <dbReference type="ARBA" id="ARBA00010145"/>
    </source>
</evidence>
<comment type="subcellular location">
    <subcellularLocation>
        <location evidence="1">Cell membrane</location>
        <topology evidence="1">Multi-pass membrane protein</topology>
    </subcellularLocation>
</comment>
<feature type="transmembrane region" description="Helical" evidence="8">
    <location>
        <begin position="287"/>
        <end position="309"/>
    </location>
</feature>
<feature type="transmembrane region" description="Helical" evidence="8">
    <location>
        <begin position="61"/>
        <end position="82"/>
    </location>
</feature>
<evidence type="ECO:0000256" key="3">
    <source>
        <dbReference type="ARBA" id="ARBA00022448"/>
    </source>
</evidence>
<feature type="transmembrane region" description="Helical" evidence="8">
    <location>
        <begin position="127"/>
        <end position="147"/>
    </location>
</feature>
<dbReference type="Proteomes" id="UP000503840">
    <property type="component" value="Unassembled WGS sequence"/>
</dbReference>
<feature type="transmembrane region" description="Helical" evidence="8">
    <location>
        <begin position="6"/>
        <end position="25"/>
    </location>
</feature>
<evidence type="ECO:0000256" key="4">
    <source>
        <dbReference type="ARBA" id="ARBA00022475"/>
    </source>
</evidence>
<accession>A0A7J0BFN1</accession>
<evidence type="ECO:0000256" key="7">
    <source>
        <dbReference type="ARBA" id="ARBA00023136"/>
    </source>
</evidence>
<evidence type="ECO:0000256" key="8">
    <source>
        <dbReference type="SAM" id="Phobius"/>
    </source>
</evidence>
<gene>
    <name evidence="9" type="ORF">DSM101010T_03670</name>
</gene>
<dbReference type="Pfam" id="PF03547">
    <property type="entry name" value="Mem_trans"/>
    <property type="match status" value="1"/>
</dbReference>
<feature type="transmembrane region" description="Helical" evidence="8">
    <location>
        <begin position="168"/>
        <end position="186"/>
    </location>
</feature>
<sequence length="310" mass="32176">MNVLAAIAPIFALIITGFVLKRMSFPSEGFWPQAERLTYYVLFPALLLDKLANIHPGNQPVWSMSLAMGLGVCIIAGGLLALRSKVQPDGPAFTSVFQGAMRPNTYVGLSAASALFGDTGVSLSAVALMTLIPLVNVLCVTTLIRFGGNGHPRTATKAGGILFTLRQLATNPLILGCVAGFTLNGLQIQLPSFIGEALRILGSASLPMGLLSVGAGLSFAALVQGSRDVITSSACKLLILPAVTGILCVLFGVSGPALGICLIYTAIPVSVSSYILARVLGGDHERMAAIITAQTLLSALTMPLVLMLVV</sequence>
<evidence type="ECO:0000313" key="10">
    <source>
        <dbReference type="Proteomes" id="UP000503840"/>
    </source>
</evidence>
<organism evidence="9 10">
    <name type="scientific">Desulfovibrio subterraneus</name>
    <dbReference type="NCBI Taxonomy" id="2718620"/>
    <lineage>
        <taxon>Bacteria</taxon>
        <taxon>Pseudomonadati</taxon>
        <taxon>Thermodesulfobacteriota</taxon>
        <taxon>Desulfovibrionia</taxon>
        <taxon>Desulfovibrionales</taxon>
        <taxon>Desulfovibrionaceae</taxon>
        <taxon>Desulfovibrio</taxon>
    </lineage>
</organism>
<evidence type="ECO:0000256" key="5">
    <source>
        <dbReference type="ARBA" id="ARBA00022692"/>
    </source>
</evidence>
<evidence type="ECO:0000256" key="1">
    <source>
        <dbReference type="ARBA" id="ARBA00004651"/>
    </source>
</evidence>
<comment type="similarity">
    <text evidence="2">Belongs to the auxin efflux carrier (TC 2.A.69) family.</text>
</comment>
<keyword evidence="6 8" id="KW-1133">Transmembrane helix</keyword>
<dbReference type="Gene3D" id="1.20.1530.20">
    <property type="match status" value="1"/>
</dbReference>
<proteinExistence type="inferred from homology"/>
<dbReference type="RefSeq" id="WP_174403681.1">
    <property type="nucleotide sequence ID" value="NZ_BLVO01000004.1"/>
</dbReference>